<protein>
    <submittedName>
        <fullName evidence="1">Uncharacterized protein</fullName>
    </submittedName>
</protein>
<dbReference type="Proteomes" id="UP000034837">
    <property type="component" value="Unassembled WGS sequence"/>
</dbReference>
<dbReference type="EMBL" id="LCDO01000050">
    <property type="protein sequence ID" value="KKS53510.1"/>
    <property type="molecule type" value="Genomic_DNA"/>
</dbReference>
<evidence type="ECO:0000313" key="1">
    <source>
        <dbReference type="EMBL" id="KKS53510.1"/>
    </source>
</evidence>
<name>A0A0G0ZXS5_9BACT</name>
<evidence type="ECO:0000313" key="2">
    <source>
        <dbReference type="Proteomes" id="UP000034837"/>
    </source>
</evidence>
<organism evidence="1 2">
    <name type="scientific">Candidatus Magasanikbacteria bacterium GW2011_GWA2_42_32</name>
    <dbReference type="NCBI Taxonomy" id="1619039"/>
    <lineage>
        <taxon>Bacteria</taxon>
        <taxon>Candidatus Magasanikiibacteriota</taxon>
    </lineage>
</organism>
<accession>A0A0G0ZXS5</accession>
<gene>
    <name evidence="1" type="ORF">UV20_C0050G0007</name>
</gene>
<comment type="caution">
    <text evidence="1">The sequence shown here is derived from an EMBL/GenBank/DDBJ whole genome shotgun (WGS) entry which is preliminary data.</text>
</comment>
<reference evidence="1 2" key="1">
    <citation type="journal article" date="2015" name="Nature">
        <title>rRNA introns, odd ribosomes, and small enigmatic genomes across a large radiation of phyla.</title>
        <authorList>
            <person name="Brown C.T."/>
            <person name="Hug L.A."/>
            <person name="Thomas B.C."/>
            <person name="Sharon I."/>
            <person name="Castelle C.J."/>
            <person name="Singh A."/>
            <person name="Wilkins M.J."/>
            <person name="Williams K.H."/>
            <person name="Banfield J.F."/>
        </authorList>
    </citation>
    <scope>NUCLEOTIDE SEQUENCE [LARGE SCALE GENOMIC DNA]</scope>
</reference>
<dbReference type="AlphaFoldDB" id="A0A0G0ZXS5"/>
<proteinExistence type="predicted"/>
<sequence length="74" mass="8589">MIIESMHKDAFFRFYANLPIAVRREVVLDLEDKGPITWEVAYKEINADTDLGKEVLAKLIELKFIPLLDDPKNQ</sequence>